<dbReference type="SUPFAM" id="SSF53850">
    <property type="entry name" value="Periplasmic binding protein-like II"/>
    <property type="match status" value="1"/>
</dbReference>
<dbReference type="Pfam" id="PF03466">
    <property type="entry name" value="LysR_substrate"/>
    <property type="match status" value="1"/>
</dbReference>
<evidence type="ECO:0000259" key="1">
    <source>
        <dbReference type="Pfam" id="PF03466"/>
    </source>
</evidence>
<name>L7KNJ8_9ACTN</name>
<sequence>MSWRELGELPLVVNTLTGTTFPRSWQDEENLGDRKVIECTNFDEWLELIAADRGVGAVPEIAARRVTHAHVRFIPIPDAPATTLHLAYLTESTGAMIDAFLDAASAAVSREQTAHGDGARA</sequence>
<reference evidence="2 3" key="1">
    <citation type="submission" date="2012-12" db="EMBL/GenBank/DDBJ databases">
        <title>Whole genome shotgun sequence of Gordonia aichiensis NBRC 108223.</title>
        <authorList>
            <person name="Isaki-Nakamura S."/>
            <person name="Hosoyama A."/>
            <person name="Tsuchikane K."/>
            <person name="Ando Y."/>
            <person name="Baba S."/>
            <person name="Ohji S."/>
            <person name="Hamada M."/>
            <person name="Tamura T."/>
            <person name="Yamazoe A."/>
            <person name="Yamazaki S."/>
            <person name="Fujita N."/>
        </authorList>
    </citation>
    <scope>NUCLEOTIDE SEQUENCE [LARGE SCALE GENOMIC DNA]</scope>
    <source>
        <strain evidence="2 3">NBRC 108223</strain>
    </source>
</reference>
<comment type="caution">
    <text evidence="2">The sequence shown here is derived from an EMBL/GenBank/DDBJ whole genome shotgun (WGS) entry which is preliminary data.</text>
</comment>
<dbReference type="AlphaFoldDB" id="L7KNJ8"/>
<dbReference type="RefSeq" id="WP_005177290.1">
    <property type="nucleotide sequence ID" value="NZ_BANR01000019.1"/>
</dbReference>
<gene>
    <name evidence="2" type="ORF">GOACH_19_00710</name>
</gene>
<dbReference type="eggNOG" id="COG0583">
    <property type="taxonomic scope" value="Bacteria"/>
</dbReference>
<dbReference type="Gene3D" id="3.40.190.10">
    <property type="entry name" value="Periplasmic binding protein-like II"/>
    <property type="match status" value="2"/>
</dbReference>
<dbReference type="InterPro" id="IPR005119">
    <property type="entry name" value="LysR_subst-bd"/>
</dbReference>
<dbReference type="EMBL" id="BANR01000019">
    <property type="protein sequence ID" value="GAC50066.1"/>
    <property type="molecule type" value="Genomic_DNA"/>
</dbReference>
<dbReference type="STRING" id="1220583.GOACH_19_00710"/>
<evidence type="ECO:0000313" key="2">
    <source>
        <dbReference type="EMBL" id="GAC50066.1"/>
    </source>
</evidence>
<organism evidence="2 3">
    <name type="scientific">Gordonia aichiensis NBRC 108223</name>
    <dbReference type="NCBI Taxonomy" id="1220583"/>
    <lineage>
        <taxon>Bacteria</taxon>
        <taxon>Bacillati</taxon>
        <taxon>Actinomycetota</taxon>
        <taxon>Actinomycetes</taxon>
        <taxon>Mycobacteriales</taxon>
        <taxon>Gordoniaceae</taxon>
        <taxon>Gordonia</taxon>
    </lineage>
</organism>
<proteinExistence type="predicted"/>
<protein>
    <recommendedName>
        <fullName evidence="1">LysR substrate-binding domain-containing protein</fullName>
    </recommendedName>
</protein>
<evidence type="ECO:0000313" key="3">
    <source>
        <dbReference type="Proteomes" id="UP000010988"/>
    </source>
</evidence>
<feature type="domain" description="LysR substrate-binding" evidence="1">
    <location>
        <begin position="2"/>
        <end position="106"/>
    </location>
</feature>
<accession>L7KNJ8</accession>
<keyword evidence="3" id="KW-1185">Reference proteome</keyword>
<dbReference type="Proteomes" id="UP000010988">
    <property type="component" value="Unassembled WGS sequence"/>
</dbReference>